<feature type="region of interest" description="Disordered" evidence="1">
    <location>
        <begin position="1"/>
        <end position="35"/>
    </location>
</feature>
<protein>
    <submittedName>
        <fullName evidence="2">Uncharacterized protein</fullName>
    </submittedName>
</protein>
<accession>A0A8S9LWA5</accession>
<evidence type="ECO:0000313" key="2">
    <source>
        <dbReference type="EMBL" id="KAF2610129.1"/>
    </source>
</evidence>
<evidence type="ECO:0000256" key="1">
    <source>
        <dbReference type="SAM" id="MobiDB-lite"/>
    </source>
</evidence>
<comment type="caution">
    <text evidence="2">The sequence shown here is derived from an EMBL/GenBank/DDBJ whole genome shotgun (WGS) entry which is preliminary data.</text>
</comment>
<sequence length="187" mass="20321">MQIQCHNEWRSETDGGAIETKQKKKRGESSSPDASLAMCQDEPLLKIDIVQSDQTASSSSIHNSRHVCLADIRSVLTIGPAYAILHGAFLVLLDGLSLGTGLSGRDGKDLREKCFAFLLQQLKVLTSDTLPLDISRMEQYGWGDAKAICQESKCSAGVCYGSLETFSPLLYLCLCSDNIGQAVFSNQ</sequence>
<dbReference type="EMBL" id="QGKY02000089">
    <property type="protein sequence ID" value="KAF2610129.1"/>
    <property type="molecule type" value="Genomic_DNA"/>
</dbReference>
<dbReference type="AlphaFoldDB" id="A0A8S9LWA5"/>
<name>A0A8S9LWA5_BRACR</name>
<gene>
    <name evidence="2" type="ORF">F2Q70_00008612</name>
</gene>
<reference evidence="2" key="1">
    <citation type="submission" date="2019-12" db="EMBL/GenBank/DDBJ databases">
        <title>Genome sequencing and annotation of Brassica cretica.</title>
        <authorList>
            <person name="Studholme D.J."/>
            <person name="Sarris P.F."/>
        </authorList>
    </citation>
    <scope>NUCLEOTIDE SEQUENCE</scope>
    <source>
        <strain evidence="2">PFS-102/07</strain>
        <tissue evidence="2">Leaf</tissue>
    </source>
</reference>
<proteinExistence type="predicted"/>
<organism evidence="2">
    <name type="scientific">Brassica cretica</name>
    <name type="common">Mustard</name>
    <dbReference type="NCBI Taxonomy" id="69181"/>
    <lineage>
        <taxon>Eukaryota</taxon>
        <taxon>Viridiplantae</taxon>
        <taxon>Streptophyta</taxon>
        <taxon>Embryophyta</taxon>
        <taxon>Tracheophyta</taxon>
        <taxon>Spermatophyta</taxon>
        <taxon>Magnoliopsida</taxon>
        <taxon>eudicotyledons</taxon>
        <taxon>Gunneridae</taxon>
        <taxon>Pentapetalae</taxon>
        <taxon>rosids</taxon>
        <taxon>malvids</taxon>
        <taxon>Brassicales</taxon>
        <taxon>Brassicaceae</taxon>
        <taxon>Brassiceae</taxon>
        <taxon>Brassica</taxon>
    </lineage>
</organism>